<dbReference type="InterPro" id="IPR029044">
    <property type="entry name" value="Nucleotide-diphossugar_trans"/>
</dbReference>
<dbReference type="InterPro" id="IPR050834">
    <property type="entry name" value="Glycosyltransf_2"/>
</dbReference>
<feature type="domain" description="Glycosyltransferase 2-like" evidence="2">
    <location>
        <begin position="8"/>
        <end position="121"/>
    </location>
</feature>
<dbReference type="Proteomes" id="UP000309872">
    <property type="component" value="Unassembled WGS sequence"/>
</dbReference>
<gene>
    <name evidence="4" type="ORF">FAZ19_13480</name>
</gene>
<dbReference type="RefSeq" id="WP_136821279.1">
    <property type="nucleotide sequence ID" value="NZ_BMJX01000004.1"/>
</dbReference>
<dbReference type="Gene3D" id="3.90.550.10">
    <property type="entry name" value="Spore Coat Polysaccharide Biosynthesis Protein SpsA, Chain A"/>
    <property type="match status" value="1"/>
</dbReference>
<comment type="caution">
    <text evidence="4">The sequence shown here is derived from an EMBL/GenBank/DDBJ whole genome shotgun (WGS) entry which is preliminary data.</text>
</comment>
<feature type="domain" description="Galactosyltransferase C-terminal" evidence="3">
    <location>
        <begin position="180"/>
        <end position="225"/>
    </location>
</feature>
<dbReference type="CDD" id="cd06420">
    <property type="entry name" value="GT2_Chondriotin_Pol_N"/>
    <property type="match status" value="1"/>
</dbReference>
<organism evidence="4 5">
    <name type="scientific">Sphingobacterium alkalisoli</name>
    <dbReference type="NCBI Taxonomy" id="1874115"/>
    <lineage>
        <taxon>Bacteria</taxon>
        <taxon>Pseudomonadati</taxon>
        <taxon>Bacteroidota</taxon>
        <taxon>Sphingobacteriia</taxon>
        <taxon>Sphingobacteriales</taxon>
        <taxon>Sphingobacteriaceae</taxon>
        <taxon>Sphingobacterium</taxon>
    </lineage>
</organism>
<reference evidence="4 5" key="1">
    <citation type="submission" date="2019-04" db="EMBL/GenBank/DDBJ databases">
        <title>Sphingobacterium olei sp. nov., isolated from oil-contaminated soil.</title>
        <authorList>
            <person name="Liu B."/>
        </authorList>
    </citation>
    <scope>NUCLEOTIDE SEQUENCE [LARGE SCALE GENOMIC DNA]</scope>
    <source>
        <strain evidence="4 5">Y3L14</strain>
    </source>
</reference>
<dbReference type="Pfam" id="PF02709">
    <property type="entry name" value="Glyco_transf_7C"/>
    <property type="match status" value="1"/>
</dbReference>
<dbReference type="PANTHER" id="PTHR43685:SF3">
    <property type="entry name" value="SLR2126 PROTEIN"/>
    <property type="match status" value="1"/>
</dbReference>
<keyword evidence="1 4" id="KW-0808">Transferase</keyword>
<proteinExistence type="predicted"/>
<dbReference type="Pfam" id="PF00535">
    <property type="entry name" value="Glycos_transf_2"/>
    <property type="match status" value="1"/>
</dbReference>
<evidence type="ECO:0000313" key="5">
    <source>
        <dbReference type="Proteomes" id="UP000309872"/>
    </source>
</evidence>
<sequence length="270" mass="31208">MDQKKTTLLISTYNWHKALRLCFDSVLVQTVLPDEILIADDGSKEDTRNTIDEFRLRTSIPIKHIWQEDEGFQLSKIRNKAIAQSECDYIIQIDGDIIMDKHFIQDHLGLKKSNCFIIGSRALLSEAYSLEILGAEEVLHESDLKKNTKNTLNAIRIPSLTRILSPYYKTSGKHKYYAKGCNMSFWRDAFLAVNGYNEDISGWGSEDEELIARLFKLGQEKLFLKFGAIAYHIWHPIATRNNKEKNNLIFQKTIRATEFRISNGINKYLK</sequence>
<dbReference type="AlphaFoldDB" id="A0A4V5LXW5"/>
<dbReference type="PANTHER" id="PTHR43685">
    <property type="entry name" value="GLYCOSYLTRANSFERASE"/>
    <property type="match status" value="1"/>
</dbReference>
<evidence type="ECO:0000256" key="1">
    <source>
        <dbReference type="ARBA" id="ARBA00022679"/>
    </source>
</evidence>
<protein>
    <submittedName>
        <fullName evidence="4">Glycosyltransferase</fullName>
    </submittedName>
</protein>
<keyword evidence="5" id="KW-1185">Reference proteome</keyword>
<dbReference type="OrthoDB" id="9801954at2"/>
<accession>A0A4V5LXW5</accession>
<dbReference type="InterPro" id="IPR027791">
    <property type="entry name" value="Galactosyl_T_C"/>
</dbReference>
<dbReference type="GO" id="GO:0016740">
    <property type="term" value="F:transferase activity"/>
    <property type="evidence" value="ECO:0007669"/>
    <property type="project" value="UniProtKB-KW"/>
</dbReference>
<name>A0A4V5LXW5_9SPHI</name>
<evidence type="ECO:0000259" key="2">
    <source>
        <dbReference type="Pfam" id="PF00535"/>
    </source>
</evidence>
<evidence type="ECO:0000259" key="3">
    <source>
        <dbReference type="Pfam" id="PF02709"/>
    </source>
</evidence>
<dbReference type="InterPro" id="IPR001173">
    <property type="entry name" value="Glyco_trans_2-like"/>
</dbReference>
<dbReference type="EMBL" id="SUKA01000004">
    <property type="protein sequence ID" value="TJY64219.1"/>
    <property type="molecule type" value="Genomic_DNA"/>
</dbReference>
<dbReference type="SUPFAM" id="SSF53448">
    <property type="entry name" value="Nucleotide-diphospho-sugar transferases"/>
    <property type="match status" value="1"/>
</dbReference>
<evidence type="ECO:0000313" key="4">
    <source>
        <dbReference type="EMBL" id="TJY64219.1"/>
    </source>
</evidence>